<dbReference type="RefSeq" id="XP_047760944.1">
    <property type="nucleotide sequence ID" value="XM_047903377.1"/>
</dbReference>
<dbReference type="Gene3D" id="1.10.1520.10">
    <property type="entry name" value="Ribonuclease III domain"/>
    <property type="match status" value="1"/>
</dbReference>
<accession>A0A9Q8LFR9</accession>
<dbReference type="OrthoDB" id="67027at2759"/>
<dbReference type="GeneID" id="71984107"/>
<organism evidence="1 2">
    <name type="scientific">Passalora fulva</name>
    <name type="common">Tomato leaf mold</name>
    <name type="synonym">Cladosporium fulvum</name>
    <dbReference type="NCBI Taxonomy" id="5499"/>
    <lineage>
        <taxon>Eukaryota</taxon>
        <taxon>Fungi</taxon>
        <taxon>Dikarya</taxon>
        <taxon>Ascomycota</taxon>
        <taxon>Pezizomycotina</taxon>
        <taxon>Dothideomycetes</taxon>
        <taxon>Dothideomycetidae</taxon>
        <taxon>Mycosphaerellales</taxon>
        <taxon>Mycosphaerellaceae</taxon>
        <taxon>Fulvia</taxon>
    </lineage>
</organism>
<sequence length="233" mass="25557">MSTIRTIVRINANGRTLEFVELHPQAPEALGFKEIILLAYTFKDRRFLDDACTAKLVPGQVPGEKKMRVNALPEFNNGLALVGDGEVACILKREFYLSGRPMAVFNELVSYGLATNRYMAYQALEMDLLDNCMMANGIALSAHSIARSIDKPTIHMLATGLEALIGAVLADTQGMADSADIVAWVMAQFGIRYPRSQLEETQLRGKLNALRHNNTLMPVGSSPEKGFFSSGNC</sequence>
<dbReference type="GO" id="GO:0004525">
    <property type="term" value="F:ribonuclease III activity"/>
    <property type="evidence" value="ECO:0007669"/>
    <property type="project" value="InterPro"/>
</dbReference>
<reference evidence="1" key="1">
    <citation type="submission" date="2021-12" db="EMBL/GenBank/DDBJ databases">
        <authorList>
            <person name="Zaccaron A."/>
            <person name="Stergiopoulos I."/>
        </authorList>
    </citation>
    <scope>NUCLEOTIDE SEQUENCE</scope>
    <source>
        <strain evidence="1">Race5_Kim</strain>
    </source>
</reference>
<evidence type="ECO:0000313" key="2">
    <source>
        <dbReference type="Proteomes" id="UP000756132"/>
    </source>
</evidence>
<dbReference type="GO" id="GO:0006396">
    <property type="term" value="P:RNA processing"/>
    <property type="evidence" value="ECO:0007669"/>
    <property type="project" value="InterPro"/>
</dbReference>
<reference evidence="1" key="2">
    <citation type="journal article" date="2022" name="Microb. Genom.">
        <title>A chromosome-scale genome assembly of the tomato pathogen Cladosporium fulvum reveals a compartmentalized genome architecture and the presence of a dispensable chromosome.</title>
        <authorList>
            <person name="Zaccaron A.Z."/>
            <person name="Chen L.H."/>
            <person name="Samaras A."/>
            <person name="Stergiopoulos I."/>
        </authorList>
    </citation>
    <scope>NUCLEOTIDE SEQUENCE</scope>
    <source>
        <strain evidence="1">Race5_Kim</strain>
    </source>
</reference>
<dbReference type="Proteomes" id="UP000756132">
    <property type="component" value="Chromosome 4"/>
</dbReference>
<dbReference type="AlphaFoldDB" id="A0A9Q8LFR9"/>
<evidence type="ECO:0000313" key="1">
    <source>
        <dbReference type="EMBL" id="UJO16578.1"/>
    </source>
</evidence>
<gene>
    <name evidence="1" type="ORF">CLAFUR5_04229</name>
</gene>
<dbReference type="InterPro" id="IPR036389">
    <property type="entry name" value="RNase_III_sf"/>
</dbReference>
<keyword evidence="2" id="KW-1185">Reference proteome</keyword>
<name>A0A9Q8LFR9_PASFU</name>
<proteinExistence type="predicted"/>
<dbReference type="EMBL" id="CP090166">
    <property type="protein sequence ID" value="UJO16578.1"/>
    <property type="molecule type" value="Genomic_DNA"/>
</dbReference>
<dbReference type="SUPFAM" id="SSF69065">
    <property type="entry name" value="RNase III domain-like"/>
    <property type="match status" value="1"/>
</dbReference>
<dbReference type="KEGG" id="ffu:CLAFUR5_04229"/>
<protein>
    <submittedName>
        <fullName evidence="1">Uncharacterized protein</fullName>
    </submittedName>
</protein>